<protein>
    <submittedName>
        <fullName evidence="6">TetR family transcriptional regulator</fullName>
    </submittedName>
</protein>
<keyword evidence="1" id="KW-0805">Transcription regulation</keyword>
<reference evidence="6 7" key="1">
    <citation type="submission" date="2019-07" db="EMBL/GenBank/DDBJ databases">
        <title>Whole genome shotgun sequence of Cellulomonas terrae NBRC 100819.</title>
        <authorList>
            <person name="Hosoyama A."/>
            <person name="Uohara A."/>
            <person name="Ohji S."/>
            <person name="Ichikawa N."/>
        </authorList>
    </citation>
    <scope>NUCLEOTIDE SEQUENCE [LARGE SCALE GENOMIC DNA]</scope>
    <source>
        <strain evidence="6 7">NBRC 100819</strain>
    </source>
</reference>
<dbReference type="InterPro" id="IPR009057">
    <property type="entry name" value="Homeodomain-like_sf"/>
</dbReference>
<dbReference type="PROSITE" id="PS50977">
    <property type="entry name" value="HTH_TETR_2"/>
    <property type="match status" value="1"/>
</dbReference>
<sequence>MSDCTVTHMSSLSTAELRVPVVTASAVQEFAQGGYHGTTIADVARAARISPAYVFKLFPSKERLFVAALEECFRQIVESLSIGADESGSTDPDEILDAMGGAYAQLISDRSLLMLQVHAQSVAEIPEIGQALRTGLASVVRLAKTRSGASDAAVQRFIAYGQLCHLIVTTGIDDVPDEWASIVSAGIRHPA</sequence>
<feature type="domain" description="HTH tetR-type" evidence="5">
    <location>
        <begin position="16"/>
        <end position="76"/>
    </location>
</feature>
<feature type="DNA-binding region" description="H-T-H motif" evidence="4">
    <location>
        <begin position="39"/>
        <end position="58"/>
    </location>
</feature>
<evidence type="ECO:0000256" key="2">
    <source>
        <dbReference type="ARBA" id="ARBA00023125"/>
    </source>
</evidence>
<dbReference type="InterPro" id="IPR001647">
    <property type="entry name" value="HTH_TetR"/>
</dbReference>
<organism evidence="6 7">
    <name type="scientific">Cellulomonas terrae</name>
    <dbReference type="NCBI Taxonomy" id="311234"/>
    <lineage>
        <taxon>Bacteria</taxon>
        <taxon>Bacillati</taxon>
        <taxon>Actinomycetota</taxon>
        <taxon>Actinomycetes</taxon>
        <taxon>Micrococcales</taxon>
        <taxon>Cellulomonadaceae</taxon>
        <taxon>Cellulomonas</taxon>
    </lineage>
</organism>
<dbReference type="Pfam" id="PF00440">
    <property type="entry name" value="TetR_N"/>
    <property type="match status" value="1"/>
</dbReference>
<evidence type="ECO:0000256" key="3">
    <source>
        <dbReference type="ARBA" id="ARBA00023163"/>
    </source>
</evidence>
<dbReference type="SUPFAM" id="SSF46689">
    <property type="entry name" value="Homeodomain-like"/>
    <property type="match status" value="1"/>
</dbReference>
<dbReference type="GO" id="GO:0000976">
    <property type="term" value="F:transcription cis-regulatory region binding"/>
    <property type="evidence" value="ECO:0007669"/>
    <property type="project" value="TreeGrafter"/>
</dbReference>
<dbReference type="AlphaFoldDB" id="A0A511JMM3"/>
<dbReference type="Gene3D" id="1.10.357.10">
    <property type="entry name" value="Tetracycline Repressor, domain 2"/>
    <property type="match status" value="1"/>
</dbReference>
<dbReference type="EMBL" id="BJWH01000015">
    <property type="protein sequence ID" value="GEL99277.1"/>
    <property type="molecule type" value="Genomic_DNA"/>
</dbReference>
<proteinExistence type="predicted"/>
<evidence type="ECO:0000313" key="7">
    <source>
        <dbReference type="Proteomes" id="UP000321049"/>
    </source>
</evidence>
<gene>
    <name evidence="6" type="ORF">CTE05_28240</name>
</gene>
<dbReference type="GO" id="GO:0003700">
    <property type="term" value="F:DNA-binding transcription factor activity"/>
    <property type="evidence" value="ECO:0007669"/>
    <property type="project" value="TreeGrafter"/>
</dbReference>
<dbReference type="PANTHER" id="PTHR30055">
    <property type="entry name" value="HTH-TYPE TRANSCRIPTIONAL REGULATOR RUTR"/>
    <property type="match status" value="1"/>
</dbReference>
<keyword evidence="2 4" id="KW-0238">DNA-binding</keyword>
<comment type="caution">
    <text evidence="6">The sequence shown here is derived from an EMBL/GenBank/DDBJ whole genome shotgun (WGS) entry which is preliminary data.</text>
</comment>
<dbReference type="PANTHER" id="PTHR30055:SF234">
    <property type="entry name" value="HTH-TYPE TRANSCRIPTIONAL REGULATOR BETI"/>
    <property type="match status" value="1"/>
</dbReference>
<evidence type="ECO:0000256" key="1">
    <source>
        <dbReference type="ARBA" id="ARBA00023015"/>
    </source>
</evidence>
<keyword evidence="3" id="KW-0804">Transcription</keyword>
<evidence type="ECO:0000256" key="4">
    <source>
        <dbReference type="PROSITE-ProRule" id="PRU00335"/>
    </source>
</evidence>
<evidence type="ECO:0000313" key="6">
    <source>
        <dbReference type="EMBL" id="GEL99277.1"/>
    </source>
</evidence>
<evidence type="ECO:0000259" key="5">
    <source>
        <dbReference type="PROSITE" id="PS50977"/>
    </source>
</evidence>
<accession>A0A511JMM3</accession>
<dbReference type="InterPro" id="IPR050109">
    <property type="entry name" value="HTH-type_TetR-like_transc_reg"/>
</dbReference>
<dbReference type="Proteomes" id="UP000321049">
    <property type="component" value="Unassembled WGS sequence"/>
</dbReference>
<keyword evidence="7" id="KW-1185">Reference proteome</keyword>
<name>A0A511JMM3_9CELL</name>